<evidence type="ECO:0000259" key="2">
    <source>
        <dbReference type="PROSITE" id="PS50144"/>
    </source>
</evidence>
<dbReference type="Pfam" id="PF00651">
    <property type="entry name" value="BTB"/>
    <property type="match status" value="1"/>
</dbReference>
<dbReference type="CDD" id="cd18186">
    <property type="entry name" value="BTB_POZ_ZBTB_KLHL-like"/>
    <property type="match status" value="1"/>
</dbReference>
<dbReference type="SMART" id="SM00225">
    <property type="entry name" value="BTB"/>
    <property type="match status" value="1"/>
</dbReference>
<reference evidence="3 4" key="1">
    <citation type="submission" date="2021-06" db="EMBL/GenBank/DDBJ databases">
        <title>Caerostris extrusa draft genome.</title>
        <authorList>
            <person name="Kono N."/>
            <person name="Arakawa K."/>
        </authorList>
    </citation>
    <scope>NUCLEOTIDE SEQUENCE [LARGE SCALE GENOMIC DNA]</scope>
</reference>
<dbReference type="InterPro" id="IPR011333">
    <property type="entry name" value="SKP1/BTB/POZ_sf"/>
</dbReference>
<protein>
    <submittedName>
        <fullName evidence="3">Protein roadkill</fullName>
    </submittedName>
</protein>
<dbReference type="InterPro" id="IPR000210">
    <property type="entry name" value="BTB/POZ_dom"/>
</dbReference>
<evidence type="ECO:0000313" key="4">
    <source>
        <dbReference type="Proteomes" id="UP001054945"/>
    </source>
</evidence>
<dbReference type="Gene3D" id="2.60.210.10">
    <property type="entry name" value="Apoptosis, Tumor Necrosis Factor Receptor Associated Protein 2, Chain A"/>
    <property type="match status" value="1"/>
</dbReference>
<dbReference type="PANTHER" id="PTHR24413">
    <property type="entry name" value="SPECKLE-TYPE POZ PROTEIN"/>
    <property type="match status" value="1"/>
</dbReference>
<comment type="caution">
    <text evidence="3">The sequence shown here is derived from an EMBL/GenBank/DDBJ whole genome shotgun (WGS) entry which is preliminary data.</text>
</comment>
<dbReference type="AlphaFoldDB" id="A0AAV4MH49"/>
<dbReference type="InterPro" id="IPR002083">
    <property type="entry name" value="MATH/TRAF_dom"/>
</dbReference>
<dbReference type="Pfam" id="PF22486">
    <property type="entry name" value="MATH_2"/>
    <property type="match status" value="1"/>
</dbReference>
<evidence type="ECO:0000313" key="3">
    <source>
        <dbReference type="EMBL" id="GIX71620.1"/>
    </source>
</evidence>
<accession>A0AAV4MH49</accession>
<proteinExistence type="predicted"/>
<gene>
    <name evidence="3" type="primary">X975_09537</name>
    <name evidence="3" type="ORF">CEXT_464641</name>
</gene>
<organism evidence="3 4">
    <name type="scientific">Caerostris extrusa</name>
    <name type="common">Bark spider</name>
    <name type="synonym">Caerostris bankana</name>
    <dbReference type="NCBI Taxonomy" id="172846"/>
    <lineage>
        <taxon>Eukaryota</taxon>
        <taxon>Metazoa</taxon>
        <taxon>Ecdysozoa</taxon>
        <taxon>Arthropoda</taxon>
        <taxon>Chelicerata</taxon>
        <taxon>Arachnida</taxon>
        <taxon>Araneae</taxon>
        <taxon>Araneomorphae</taxon>
        <taxon>Entelegynae</taxon>
        <taxon>Araneoidea</taxon>
        <taxon>Araneidae</taxon>
        <taxon>Caerostris</taxon>
    </lineage>
</organism>
<dbReference type="PROSITE" id="PS50097">
    <property type="entry name" value="BTB"/>
    <property type="match status" value="1"/>
</dbReference>
<keyword evidence="4" id="KW-1185">Reference proteome</keyword>
<dbReference type="GO" id="GO:0030163">
    <property type="term" value="P:protein catabolic process"/>
    <property type="evidence" value="ECO:0007669"/>
    <property type="project" value="UniProtKB-ARBA"/>
</dbReference>
<dbReference type="CDD" id="cd00121">
    <property type="entry name" value="MATH"/>
    <property type="match status" value="1"/>
</dbReference>
<sequence length="537" mass="62107">MVAETSSYNQYQFTYVWTIYDFVLCPQLQGSAIISQTFVVYELGGTSWRLYLYPRGKTNPDYVLVYLYRESNGCWKNQVVVDLKISIENGEGVQISCKLANNVLFEENDIWKGIQFLKREKLMWFLQNSNSNTLILRCEMSVNIAIDICKWSEYTDLQALSDDLLNLHKGEVFTDTRLRKLDLPLSEIPADLYSIASRFRITDLIQKLKSYPKLCYYYTFLNVEQSCFVWRLKKRNVTEGNSTCLVRIVPTESLYVDNVNVSCTIKTNLKDNFVEDINIAFYIDDIQENIPILLSCNVFATTSSNYLIGCRQRNHVFKNDSVWRISMQCNEIPFGDYLDVTCEMSLCDGVTSSKVRECVMLPNDIPRYHDFSALSSDMFRLLASRAYSDFTIVVGDHAFAVHTAVLVARSPVFSKMLQHDMVEKETRRVVIRDVRPVIVQLMLLYMYTGTVRGLEFNEAIDLYEAADKYFVDVLKKRCAHLLLSIAKEDNLCLLFDLADKHSDVDLKNRVYEIIHSNNYKNCAQNIAEQLINVVFKC</sequence>
<feature type="domain" description="BTB" evidence="1">
    <location>
        <begin position="388"/>
        <end position="455"/>
    </location>
</feature>
<name>A0AAV4MH49_CAEEX</name>
<feature type="domain" description="MATH" evidence="2">
    <location>
        <begin position="12"/>
        <end position="140"/>
    </location>
</feature>
<dbReference type="SUPFAM" id="SSF49599">
    <property type="entry name" value="TRAF domain-like"/>
    <property type="match status" value="1"/>
</dbReference>
<dbReference type="SUPFAM" id="SSF54695">
    <property type="entry name" value="POZ domain"/>
    <property type="match status" value="1"/>
</dbReference>
<dbReference type="Gene3D" id="3.30.710.10">
    <property type="entry name" value="Potassium Channel Kv1.1, Chain A"/>
    <property type="match status" value="1"/>
</dbReference>
<evidence type="ECO:0000259" key="1">
    <source>
        <dbReference type="PROSITE" id="PS50097"/>
    </source>
</evidence>
<dbReference type="Proteomes" id="UP001054945">
    <property type="component" value="Unassembled WGS sequence"/>
</dbReference>
<dbReference type="InterPro" id="IPR008974">
    <property type="entry name" value="TRAF-like"/>
</dbReference>
<dbReference type="PROSITE" id="PS50144">
    <property type="entry name" value="MATH"/>
    <property type="match status" value="1"/>
</dbReference>
<dbReference type="EMBL" id="BPLR01019771">
    <property type="protein sequence ID" value="GIX71620.1"/>
    <property type="molecule type" value="Genomic_DNA"/>
</dbReference>